<name>A0A0B7BUV0_9EUPU</name>
<sequence length="49" mass="5554">MKTFGKCSQVYGGLYQLSDISVVQCLSKQILTFKTLYLNNSACWVSVTW</sequence>
<dbReference type="EMBL" id="HACG01050074">
    <property type="protein sequence ID" value="CEK96939.1"/>
    <property type="molecule type" value="Transcribed_RNA"/>
</dbReference>
<evidence type="ECO:0000313" key="1">
    <source>
        <dbReference type="EMBL" id="CEK96939.1"/>
    </source>
</evidence>
<accession>A0A0B7BUV0</accession>
<reference evidence="1" key="1">
    <citation type="submission" date="2014-12" db="EMBL/GenBank/DDBJ databases">
        <title>Insight into the proteome of Arion vulgaris.</title>
        <authorList>
            <person name="Aradska J."/>
            <person name="Bulat T."/>
            <person name="Smidak R."/>
            <person name="Sarate P."/>
            <person name="Gangsoo J."/>
            <person name="Sialana F."/>
            <person name="Bilban M."/>
            <person name="Lubec G."/>
        </authorList>
    </citation>
    <scope>NUCLEOTIDE SEQUENCE</scope>
    <source>
        <tissue evidence="1">Skin</tissue>
    </source>
</reference>
<proteinExistence type="predicted"/>
<protein>
    <submittedName>
        <fullName evidence="1">Uncharacterized protein</fullName>
    </submittedName>
</protein>
<dbReference type="AlphaFoldDB" id="A0A0B7BUV0"/>
<organism evidence="1">
    <name type="scientific">Arion vulgaris</name>
    <dbReference type="NCBI Taxonomy" id="1028688"/>
    <lineage>
        <taxon>Eukaryota</taxon>
        <taxon>Metazoa</taxon>
        <taxon>Spiralia</taxon>
        <taxon>Lophotrochozoa</taxon>
        <taxon>Mollusca</taxon>
        <taxon>Gastropoda</taxon>
        <taxon>Heterobranchia</taxon>
        <taxon>Euthyneura</taxon>
        <taxon>Panpulmonata</taxon>
        <taxon>Eupulmonata</taxon>
        <taxon>Stylommatophora</taxon>
        <taxon>Helicina</taxon>
        <taxon>Arionoidea</taxon>
        <taxon>Arionidae</taxon>
        <taxon>Arion</taxon>
    </lineage>
</organism>
<gene>
    <name evidence="1" type="primary">ORF214081</name>
</gene>